<dbReference type="EMBL" id="JAJHUN010000003">
    <property type="protein sequence ID" value="KAJ4160076.1"/>
    <property type="molecule type" value="Genomic_DNA"/>
</dbReference>
<dbReference type="GO" id="GO:0004497">
    <property type="term" value="F:monooxygenase activity"/>
    <property type="evidence" value="ECO:0007669"/>
    <property type="project" value="UniProtKB-KW"/>
</dbReference>
<evidence type="ECO:0000256" key="9">
    <source>
        <dbReference type="SAM" id="Phobius"/>
    </source>
</evidence>
<comment type="caution">
    <text evidence="10">The sequence shown here is derived from an EMBL/GenBank/DDBJ whole genome shotgun (WGS) entry which is preliminary data.</text>
</comment>
<dbReference type="InterPro" id="IPR036396">
    <property type="entry name" value="Cyt_P450_sf"/>
</dbReference>
<dbReference type="SUPFAM" id="SSF48264">
    <property type="entry name" value="Cytochrome P450"/>
    <property type="match status" value="1"/>
</dbReference>
<dbReference type="GO" id="GO:0016705">
    <property type="term" value="F:oxidoreductase activity, acting on paired donors, with incorporation or reduction of molecular oxygen"/>
    <property type="evidence" value="ECO:0007669"/>
    <property type="project" value="InterPro"/>
</dbReference>
<gene>
    <name evidence="10" type="ORF">LMH87_008006</name>
</gene>
<evidence type="ECO:0000313" key="11">
    <source>
        <dbReference type="Proteomes" id="UP001144673"/>
    </source>
</evidence>
<keyword evidence="3 7" id="KW-0349">Heme</keyword>
<dbReference type="PROSITE" id="PS00086">
    <property type="entry name" value="CYTOCHROME_P450"/>
    <property type="match status" value="1"/>
</dbReference>
<keyword evidence="11" id="KW-1185">Reference proteome</keyword>
<dbReference type="CDD" id="cd11062">
    <property type="entry name" value="CYP58-like"/>
    <property type="match status" value="1"/>
</dbReference>
<evidence type="ECO:0000256" key="1">
    <source>
        <dbReference type="ARBA" id="ARBA00001971"/>
    </source>
</evidence>
<dbReference type="PANTHER" id="PTHR24305">
    <property type="entry name" value="CYTOCHROME P450"/>
    <property type="match status" value="1"/>
</dbReference>
<organism evidence="10 11">
    <name type="scientific">Akanthomyces muscarius</name>
    <name type="common">Entomopathogenic fungus</name>
    <name type="synonym">Lecanicillium muscarium</name>
    <dbReference type="NCBI Taxonomy" id="2231603"/>
    <lineage>
        <taxon>Eukaryota</taxon>
        <taxon>Fungi</taxon>
        <taxon>Dikarya</taxon>
        <taxon>Ascomycota</taxon>
        <taxon>Pezizomycotina</taxon>
        <taxon>Sordariomycetes</taxon>
        <taxon>Hypocreomycetidae</taxon>
        <taxon>Hypocreales</taxon>
        <taxon>Cordycipitaceae</taxon>
        <taxon>Akanthomyces</taxon>
    </lineage>
</organism>
<evidence type="ECO:0000256" key="8">
    <source>
        <dbReference type="RuleBase" id="RU000461"/>
    </source>
</evidence>
<accession>A0A9W8QLU2</accession>
<dbReference type="InterPro" id="IPR017972">
    <property type="entry name" value="Cyt_P450_CS"/>
</dbReference>
<dbReference type="Pfam" id="PF00067">
    <property type="entry name" value="p450"/>
    <property type="match status" value="2"/>
</dbReference>
<comment type="cofactor">
    <cofactor evidence="1 7">
        <name>heme</name>
        <dbReference type="ChEBI" id="CHEBI:30413"/>
    </cofactor>
</comment>
<dbReference type="Proteomes" id="UP001144673">
    <property type="component" value="Unassembled WGS sequence"/>
</dbReference>
<comment type="similarity">
    <text evidence="2 8">Belongs to the cytochrome P450 family.</text>
</comment>
<dbReference type="PANTHER" id="PTHR24305:SF166">
    <property type="entry name" value="CYTOCHROME P450 12A4, MITOCHONDRIAL-RELATED"/>
    <property type="match status" value="1"/>
</dbReference>
<dbReference type="PRINTS" id="PR00465">
    <property type="entry name" value="EP450IV"/>
</dbReference>
<name>A0A9W8QLU2_AKAMU</name>
<keyword evidence="5 7" id="KW-0408">Iron</keyword>
<dbReference type="AlphaFoldDB" id="A0A9W8QLU2"/>
<keyword evidence="8" id="KW-0560">Oxidoreductase</keyword>
<evidence type="ECO:0000256" key="6">
    <source>
        <dbReference type="ARBA" id="ARBA00023033"/>
    </source>
</evidence>
<dbReference type="InterPro" id="IPR002403">
    <property type="entry name" value="Cyt_P450_E_grp-IV"/>
</dbReference>
<evidence type="ECO:0000256" key="3">
    <source>
        <dbReference type="ARBA" id="ARBA00022617"/>
    </source>
</evidence>
<evidence type="ECO:0008006" key="12">
    <source>
        <dbReference type="Google" id="ProtNLM"/>
    </source>
</evidence>
<dbReference type="GO" id="GO:0020037">
    <property type="term" value="F:heme binding"/>
    <property type="evidence" value="ECO:0007669"/>
    <property type="project" value="InterPro"/>
</dbReference>
<keyword evidence="9" id="KW-1133">Transmembrane helix</keyword>
<dbReference type="KEGG" id="amus:LMH87_008006"/>
<keyword evidence="9" id="KW-0472">Membrane</keyword>
<evidence type="ECO:0000256" key="5">
    <source>
        <dbReference type="ARBA" id="ARBA00023004"/>
    </source>
</evidence>
<dbReference type="Gene3D" id="1.10.630.10">
    <property type="entry name" value="Cytochrome P450"/>
    <property type="match status" value="2"/>
</dbReference>
<dbReference type="InterPro" id="IPR050121">
    <property type="entry name" value="Cytochrome_P450_monoxygenase"/>
</dbReference>
<keyword evidence="6 8" id="KW-0503">Monooxygenase</keyword>
<evidence type="ECO:0000313" key="10">
    <source>
        <dbReference type="EMBL" id="KAJ4160076.1"/>
    </source>
</evidence>
<evidence type="ECO:0000256" key="7">
    <source>
        <dbReference type="PIRSR" id="PIRSR602403-1"/>
    </source>
</evidence>
<dbReference type="InterPro" id="IPR001128">
    <property type="entry name" value="Cyt_P450"/>
</dbReference>
<keyword evidence="9" id="KW-0812">Transmembrane</keyword>
<reference evidence="10" key="1">
    <citation type="journal article" date="2023" name="Access Microbiol">
        <title>De-novo genome assembly for Akanthomyces muscarius, a biocontrol agent of insect agricultural pests.</title>
        <authorList>
            <person name="Erdos Z."/>
            <person name="Studholme D.J."/>
            <person name="Raymond B."/>
            <person name="Sharma M."/>
        </authorList>
    </citation>
    <scope>NUCLEOTIDE SEQUENCE</scope>
    <source>
        <strain evidence="10">Ve6</strain>
    </source>
</reference>
<dbReference type="GeneID" id="80895165"/>
<evidence type="ECO:0000256" key="4">
    <source>
        <dbReference type="ARBA" id="ARBA00022723"/>
    </source>
</evidence>
<dbReference type="RefSeq" id="XP_056057881.1">
    <property type="nucleotide sequence ID" value="XM_056202068.1"/>
</dbReference>
<dbReference type="GO" id="GO:0005506">
    <property type="term" value="F:iron ion binding"/>
    <property type="evidence" value="ECO:0007669"/>
    <property type="project" value="InterPro"/>
</dbReference>
<proteinExistence type="inferred from homology"/>
<keyword evidence="4 7" id="KW-0479">Metal-binding</keyword>
<sequence length="482" mass="54308">MGLSIITAYTGSSMEFVGISLFAAILCLYATVVVTYRVTFHPLSQFPGPMLARASYGYEFWFDVVHKGQFTRKVAELHKVYGSIVRVNPDELHCNDPAFIDILYRQGKEKRDKSSHYLAAFPRGVKLATVGTANHDEHRQRRVPVAKYLSRSRISKHESVVHEKAQLLCAKLLAWDKNEPFQLTAAYSCFTTDTLTKYAFGHSLENLKGPGWKPTFKGTVDKMTGLFYLSRHLPFLACLAEYLPLNVCRYISTEIYALLELIRIVIPQLVQDSLDIRSFSERKDVGKTYWRGSRASSGRDSQLRAELRSVVRDETALPPWSTLEQLPYLNAVIQEALRLMHGVASRISLVAPDGDLVYVAPDNSSHVIPCGSAIGVSTYMIHTDPKLYPDPTSFVPQRWLNANGFRNRELDKYMLSFSKGPRQCVGMHLAYCELHIAMAALALRALPHMRLYNTTVADVAYDHDQLISMPKTGSIGVQIMIH</sequence>
<protein>
    <recommendedName>
        <fullName evidence="12">Cytochrome P450</fullName>
    </recommendedName>
</protein>
<evidence type="ECO:0000256" key="2">
    <source>
        <dbReference type="ARBA" id="ARBA00010617"/>
    </source>
</evidence>
<feature type="transmembrane region" description="Helical" evidence="9">
    <location>
        <begin position="16"/>
        <end position="36"/>
    </location>
</feature>
<feature type="binding site" description="axial binding residue" evidence="7">
    <location>
        <position position="424"/>
    </location>
    <ligand>
        <name>heme</name>
        <dbReference type="ChEBI" id="CHEBI:30413"/>
    </ligand>
    <ligandPart>
        <name>Fe</name>
        <dbReference type="ChEBI" id="CHEBI:18248"/>
    </ligandPart>
</feature>